<dbReference type="PANTHER" id="PTHR21726:SF57">
    <property type="entry name" value="SERINE-RICH ADHESIN FOR PLATELETS-LIKE PROTEIN"/>
    <property type="match status" value="1"/>
</dbReference>
<accession>A0AAD6PZW4</accession>
<dbReference type="PANTHER" id="PTHR21726">
    <property type="entry name" value="PHOSPHATIDYLINOSITOL N-ACETYLGLUCOSAMINYLTRANSFERASE SUBUNIT P DOWN SYNDROME CRITICAL REGION PROTEIN 5 -RELATED"/>
    <property type="match status" value="1"/>
</dbReference>
<evidence type="ECO:0000256" key="1">
    <source>
        <dbReference type="SAM" id="MobiDB-lite"/>
    </source>
</evidence>
<gene>
    <name evidence="2" type="ORF">NC653_030149</name>
</gene>
<reference evidence="2" key="1">
    <citation type="journal article" date="2023" name="Mol. Ecol. Resour.">
        <title>Chromosome-level genome assembly of a triploid poplar Populus alba 'Berolinensis'.</title>
        <authorList>
            <person name="Chen S."/>
            <person name="Yu Y."/>
            <person name="Wang X."/>
            <person name="Wang S."/>
            <person name="Zhang T."/>
            <person name="Zhou Y."/>
            <person name="He R."/>
            <person name="Meng N."/>
            <person name="Wang Y."/>
            <person name="Liu W."/>
            <person name="Liu Z."/>
            <person name="Liu J."/>
            <person name="Guo Q."/>
            <person name="Huang H."/>
            <person name="Sederoff R.R."/>
            <person name="Wang G."/>
            <person name="Qu G."/>
            <person name="Chen S."/>
        </authorList>
    </citation>
    <scope>NUCLEOTIDE SEQUENCE</scope>
    <source>
        <strain evidence="2">SC-2020</strain>
    </source>
</reference>
<feature type="region of interest" description="Disordered" evidence="1">
    <location>
        <begin position="56"/>
        <end position="94"/>
    </location>
</feature>
<evidence type="ECO:0000313" key="3">
    <source>
        <dbReference type="Proteomes" id="UP001164929"/>
    </source>
</evidence>
<dbReference type="EMBL" id="JAQIZT010000013">
    <property type="protein sequence ID" value="KAJ6974004.1"/>
    <property type="molecule type" value="Genomic_DNA"/>
</dbReference>
<dbReference type="Proteomes" id="UP001164929">
    <property type="component" value="Chromosome 13"/>
</dbReference>
<name>A0AAD6PZW4_9ROSI</name>
<comment type="caution">
    <text evidence="2">The sequence shown here is derived from an EMBL/GenBank/DDBJ whole genome shotgun (WGS) entry which is preliminary data.</text>
</comment>
<proteinExistence type="predicted"/>
<feature type="region of interest" description="Disordered" evidence="1">
    <location>
        <begin position="107"/>
        <end position="143"/>
    </location>
</feature>
<evidence type="ECO:0000313" key="2">
    <source>
        <dbReference type="EMBL" id="KAJ6974004.1"/>
    </source>
</evidence>
<feature type="compositionally biased region" description="Basic and acidic residues" evidence="1">
    <location>
        <begin position="131"/>
        <end position="143"/>
    </location>
</feature>
<keyword evidence="3" id="KW-1185">Reference proteome</keyword>
<protein>
    <submittedName>
        <fullName evidence="2">Uncharacterized protein</fullName>
    </submittedName>
</protein>
<sequence length="143" mass="16183">MDYRDIPNKQEKYAWNSVESRLQKVENRPIARFQTEALAPKLAKSIPVTHYKLLSPIKNPGFTPTKKCPKDQMNPPLPGIQKNSKVTRDGVDQKACHQPRLLRVQKKALPTVLRNKGKSVPIAAQAKSNAQRRDGSPLRSKEH</sequence>
<dbReference type="AlphaFoldDB" id="A0AAD6PZW4"/>
<organism evidence="2 3">
    <name type="scientific">Populus alba x Populus x berolinensis</name>
    <dbReference type="NCBI Taxonomy" id="444605"/>
    <lineage>
        <taxon>Eukaryota</taxon>
        <taxon>Viridiplantae</taxon>
        <taxon>Streptophyta</taxon>
        <taxon>Embryophyta</taxon>
        <taxon>Tracheophyta</taxon>
        <taxon>Spermatophyta</taxon>
        <taxon>Magnoliopsida</taxon>
        <taxon>eudicotyledons</taxon>
        <taxon>Gunneridae</taxon>
        <taxon>Pentapetalae</taxon>
        <taxon>rosids</taxon>
        <taxon>fabids</taxon>
        <taxon>Malpighiales</taxon>
        <taxon>Salicaceae</taxon>
        <taxon>Saliceae</taxon>
        <taxon>Populus</taxon>
    </lineage>
</organism>